<dbReference type="Proteomes" id="UP000800303">
    <property type="component" value="Unassembled WGS sequence"/>
</dbReference>
<keyword evidence="2" id="KW-1185">Reference proteome</keyword>
<comment type="caution">
    <text evidence="1">The sequence shown here is derived from an EMBL/GenBank/DDBJ whole genome shotgun (WGS) entry which is preliminary data.</text>
</comment>
<reference evidence="1 2" key="1">
    <citation type="submission" date="2020-01" db="EMBL/GenBank/DDBJ databases">
        <title>Polyphasic characterisation and genomic insights into a novel alkali tolerant bacterium VR-M41.</title>
        <authorList>
            <person name="Vemuluri V.R."/>
        </authorList>
    </citation>
    <scope>NUCLEOTIDE SEQUENCE [LARGE SCALE GENOMIC DNA]</scope>
    <source>
        <strain evidence="1 2">VR-M41</strain>
    </source>
</reference>
<name>A0ABX0F2U5_9BACL</name>
<proteinExistence type="predicted"/>
<protein>
    <recommendedName>
        <fullName evidence="3">Lantibiotic dehydratase N-terminal domain-containing protein</fullName>
    </recommendedName>
</protein>
<sequence>MPSVNPFILVRTNSLDKQAVEIDCRNELENRNRELLELRRRFDAAKAEVIAALETLVESEGSSRLLNLKRAVYNEKFARFEKLLREAGPELASAAGTVEEFRKLWTALAEADVAYTDFYDEVCIRARRSMHAAAGGSAELQNNLLMIQPNIHPKLRRYLDTPPEQHKNAERKLDYTLYKVLARAAFKTSPFAEITRVGRAELVRGGGAEPTSGAELRTERRCKINYTFLNRLIFEYLLGEDSFYGRVRYKIPPLSIERADGQVAISFVATRDDRKSEKIFETSEILKKLRMTEELARFFKSNSVNHTVGLSDFEDLFRGRGVARAELCRLLREYVQIGLLIPAVGFSQQTEAGFIEEMLEAGRLYLPEDKFDALKRTLDQLVAIKLELERCGDTAERSRLYAEVGGLLGEHPETRRIRMDPSRIFYEDGIISTPLPFAQEWIEDDLRTFEALQKVSLLFDVNIRMQLELGARLDREGVGELDSRFFTVLFEVSKHILPYWSGPLYSYEGSGSEWVKTLDRLKLRFIEELNTLCAGRAEADILPLVEAYGRRIPEEIYRMADLSSSFFIQVNGQRKIVNAIYDGQEKYKSRFMDYFPDYLHESEAYKRFEEDYYYAQGYREYTENFGFNGNIKESTLTKCVKTVGTGRKRFSKIAEDYLKVEALSIGCDPATKAVRFFEKETGMPLKILFRGSLIPTAMPGYISTLLQLFASGRMTFKFSDLIRESTVPRMTAGRVVVCRRRFALAASASLLGKREEESAADHYKRLNLHFAEREESTRFFITAKRDLSDKTFRLIDFKPFYVDAANPVSLKVLEKEIIQKYAESGYENLYIEEFLGDDAPYATEYDIEFYKKEGQP</sequence>
<dbReference type="EMBL" id="JAAFGS010000002">
    <property type="protein sequence ID" value="NGZ75306.1"/>
    <property type="molecule type" value="Genomic_DNA"/>
</dbReference>
<dbReference type="RefSeq" id="WP_166273705.1">
    <property type="nucleotide sequence ID" value="NZ_JAAFGS010000002.1"/>
</dbReference>
<evidence type="ECO:0000313" key="1">
    <source>
        <dbReference type="EMBL" id="NGZ75306.1"/>
    </source>
</evidence>
<organism evidence="1 2">
    <name type="scientific">Saccharibacillus alkalitolerans</name>
    <dbReference type="NCBI Taxonomy" id="2705290"/>
    <lineage>
        <taxon>Bacteria</taxon>
        <taxon>Bacillati</taxon>
        <taxon>Bacillota</taxon>
        <taxon>Bacilli</taxon>
        <taxon>Bacillales</taxon>
        <taxon>Paenibacillaceae</taxon>
        <taxon>Saccharibacillus</taxon>
    </lineage>
</organism>
<gene>
    <name evidence="1" type="ORF">GYN08_08235</name>
</gene>
<evidence type="ECO:0008006" key="3">
    <source>
        <dbReference type="Google" id="ProtNLM"/>
    </source>
</evidence>
<accession>A0ABX0F2U5</accession>
<evidence type="ECO:0000313" key="2">
    <source>
        <dbReference type="Proteomes" id="UP000800303"/>
    </source>
</evidence>